<gene>
    <name evidence="2" type="ORF">DARMORV10_C04P59850.1</name>
</gene>
<feature type="non-terminal residue" evidence="2">
    <location>
        <position position="212"/>
    </location>
</feature>
<keyword evidence="1" id="KW-0472">Membrane</keyword>
<keyword evidence="1" id="KW-1133">Transmembrane helix</keyword>
<evidence type="ECO:0000256" key="1">
    <source>
        <dbReference type="SAM" id="Phobius"/>
    </source>
</evidence>
<dbReference type="Proteomes" id="UP001295469">
    <property type="component" value="Chromosome C04"/>
</dbReference>
<evidence type="ECO:0000313" key="2">
    <source>
        <dbReference type="EMBL" id="CAF1864838.1"/>
    </source>
</evidence>
<organism evidence="2">
    <name type="scientific">Brassica napus</name>
    <name type="common">Rape</name>
    <dbReference type="NCBI Taxonomy" id="3708"/>
    <lineage>
        <taxon>Eukaryota</taxon>
        <taxon>Viridiplantae</taxon>
        <taxon>Streptophyta</taxon>
        <taxon>Embryophyta</taxon>
        <taxon>Tracheophyta</taxon>
        <taxon>Spermatophyta</taxon>
        <taxon>Magnoliopsida</taxon>
        <taxon>eudicotyledons</taxon>
        <taxon>Gunneridae</taxon>
        <taxon>Pentapetalae</taxon>
        <taxon>rosids</taxon>
        <taxon>malvids</taxon>
        <taxon>Brassicales</taxon>
        <taxon>Brassicaceae</taxon>
        <taxon>Brassiceae</taxon>
        <taxon>Brassica</taxon>
    </lineage>
</organism>
<name>A0A816JHF0_BRANA</name>
<feature type="transmembrane region" description="Helical" evidence="1">
    <location>
        <begin position="15"/>
        <end position="34"/>
    </location>
</feature>
<proteinExistence type="predicted"/>
<keyword evidence="1" id="KW-0812">Transmembrane</keyword>
<dbReference type="EMBL" id="HG994368">
    <property type="protein sequence ID" value="CAF1864838.1"/>
    <property type="molecule type" value="Genomic_DNA"/>
</dbReference>
<dbReference type="AlphaFoldDB" id="A0A816JHF0"/>
<protein>
    <submittedName>
        <fullName evidence="2">(rape) hypothetical protein</fullName>
    </submittedName>
</protein>
<reference evidence="2" key="1">
    <citation type="submission" date="2021-01" db="EMBL/GenBank/DDBJ databases">
        <authorList>
            <consortium name="Genoscope - CEA"/>
            <person name="William W."/>
        </authorList>
    </citation>
    <scope>NUCLEOTIDE SEQUENCE</scope>
</reference>
<accession>A0A816JHF0</accession>
<sequence length="212" mass="23209">NSEVSLPKNPKSWKLMFFLGHVVLLVGGGARVTIPPGNGFTIIVNPVAGGAVGAAGGAMGAAVANENIAAITADIVQHSVNNTLSTTQILHMLRVDNTFEVHQVFVPEPPATGLFLYAMGISRGSDHHHYLNPPRYYRQQVQFGAAVVVMRHRRRVAAHPEHVPFETVVCRRYLINGDPRFLLHYLQEDEDNAFEEEPAPANPIQPVVQLLL</sequence>